<proteinExistence type="predicted"/>
<comment type="caution">
    <text evidence="3">The sequence shown here is derived from an EMBL/GenBank/DDBJ whole genome shotgun (WGS) entry which is preliminary data.</text>
</comment>
<accession>A0A8H7Y1H1</accession>
<dbReference type="InterPro" id="IPR001138">
    <property type="entry name" value="Zn2Cys6_DnaBD"/>
</dbReference>
<evidence type="ECO:0000256" key="1">
    <source>
        <dbReference type="SAM" id="MobiDB-lite"/>
    </source>
</evidence>
<dbReference type="GO" id="GO:0008270">
    <property type="term" value="F:zinc ion binding"/>
    <property type="evidence" value="ECO:0007669"/>
    <property type="project" value="InterPro"/>
</dbReference>
<dbReference type="SMART" id="SM00066">
    <property type="entry name" value="GAL4"/>
    <property type="match status" value="1"/>
</dbReference>
<name>A0A8H7Y1H1_PSICU</name>
<sequence>MHCCSAKQSTMSTPSNTSSYESPKQRTVSTRSNTGSDDMKRIPMACTRCRNMKLRCRVPDGDSRCSRCISQKKDCQFVPVSSEQTPMPNPSAPYSQGHFRLQPIAPSTQLPMSTQLQWNDAYTSALYPNYVAHGHGPSYDYTHTRYQGHYNEQQSQLGTHTGTAIPMQMDYPNQDMFSNGQMSTTVAQVNLEFDPTISQYVQSTPNGATWPHAMTMYTAMPEEPEYYAFYNPQGQTH</sequence>
<dbReference type="OrthoDB" id="2260578at2759"/>
<evidence type="ECO:0000313" key="3">
    <source>
        <dbReference type="EMBL" id="KAG5169524.1"/>
    </source>
</evidence>
<dbReference type="EMBL" id="JAFIQS010000005">
    <property type="protein sequence ID" value="KAG5169524.1"/>
    <property type="molecule type" value="Genomic_DNA"/>
</dbReference>
<dbReference type="GO" id="GO:0000981">
    <property type="term" value="F:DNA-binding transcription factor activity, RNA polymerase II-specific"/>
    <property type="evidence" value="ECO:0007669"/>
    <property type="project" value="InterPro"/>
</dbReference>
<dbReference type="SUPFAM" id="SSF57701">
    <property type="entry name" value="Zn2/Cys6 DNA-binding domain"/>
    <property type="match status" value="1"/>
</dbReference>
<evidence type="ECO:0000259" key="2">
    <source>
        <dbReference type="PROSITE" id="PS50048"/>
    </source>
</evidence>
<dbReference type="Gene3D" id="4.10.240.10">
    <property type="entry name" value="Zn(2)-C6 fungal-type DNA-binding domain"/>
    <property type="match status" value="1"/>
</dbReference>
<dbReference type="CDD" id="cd00067">
    <property type="entry name" value="GAL4"/>
    <property type="match status" value="1"/>
</dbReference>
<protein>
    <recommendedName>
        <fullName evidence="2">Zn(2)-C6 fungal-type domain-containing protein</fullName>
    </recommendedName>
</protein>
<dbReference type="InterPro" id="IPR036864">
    <property type="entry name" value="Zn2-C6_fun-type_DNA-bd_sf"/>
</dbReference>
<dbReference type="PROSITE" id="PS50048">
    <property type="entry name" value="ZN2_CY6_FUNGAL_2"/>
    <property type="match status" value="1"/>
</dbReference>
<feature type="compositionally biased region" description="Polar residues" evidence="1">
    <location>
        <begin position="1"/>
        <end position="36"/>
    </location>
</feature>
<feature type="region of interest" description="Disordered" evidence="1">
    <location>
        <begin position="1"/>
        <end position="39"/>
    </location>
</feature>
<feature type="domain" description="Zn(2)-C6 fungal-type" evidence="2">
    <location>
        <begin position="45"/>
        <end position="77"/>
    </location>
</feature>
<gene>
    <name evidence="3" type="ORF">JR316_006080</name>
</gene>
<reference evidence="3" key="1">
    <citation type="submission" date="2021-02" db="EMBL/GenBank/DDBJ databases">
        <title>Psilocybe cubensis genome.</title>
        <authorList>
            <person name="Mckernan K.J."/>
            <person name="Crawford S."/>
            <person name="Trippe A."/>
            <person name="Kane L.T."/>
            <person name="Mclaughlin S."/>
        </authorList>
    </citation>
    <scope>NUCLEOTIDE SEQUENCE [LARGE SCALE GENOMIC DNA]</scope>
    <source>
        <strain evidence="3">MGC-MH-2018</strain>
    </source>
</reference>
<organism evidence="3">
    <name type="scientific">Psilocybe cubensis</name>
    <name type="common">Psychedelic mushroom</name>
    <name type="synonym">Stropharia cubensis</name>
    <dbReference type="NCBI Taxonomy" id="181762"/>
    <lineage>
        <taxon>Eukaryota</taxon>
        <taxon>Fungi</taxon>
        <taxon>Dikarya</taxon>
        <taxon>Basidiomycota</taxon>
        <taxon>Agaricomycotina</taxon>
        <taxon>Agaricomycetes</taxon>
        <taxon>Agaricomycetidae</taxon>
        <taxon>Agaricales</taxon>
        <taxon>Agaricineae</taxon>
        <taxon>Strophariaceae</taxon>
        <taxon>Psilocybe</taxon>
    </lineage>
</organism>
<dbReference type="PROSITE" id="PS00463">
    <property type="entry name" value="ZN2_CY6_FUNGAL_1"/>
    <property type="match status" value="1"/>
</dbReference>
<dbReference type="AlphaFoldDB" id="A0A8H7Y1H1"/>